<dbReference type="Proteomes" id="UP000634136">
    <property type="component" value="Unassembled WGS sequence"/>
</dbReference>
<evidence type="ECO:0000313" key="1">
    <source>
        <dbReference type="EMBL" id="KAF7811416.1"/>
    </source>
</evidence>
<organism evidence="1 2">
    <name type="scientific">Senna tora</name>
    <dbReference type="NCBI Taxonomy" id="362788"/>
    <lineage>
        <taxon>Eukaryota</taxon>
        <taxon>Viridiplantae</taxon>
        <taxon>Streptophyta</taxon>
        <taxon>Embryophyta</taxon>
        <taxon>Tracheophyta</taxon>
        <taxon>Spermatophyta</taxon>
        <taxon>Magnoliopsida</taxon>
        <taxon>eudicotyledons</taxon>
        <taxon>Gunneridae</taxon>
        <taxon>Pentapetalae</taxon>
        <taxon>rosids</taxon>
        <taxon>fabids</taxon>
        <taxon>Fabales</taxon>
        <taxon>Fabaceae</taxon>
        <taxon>Caesalpinioideae</taxon>
        <taxon>Cassia clade</taxon>
        <taxon>Senna</taxon>
    </lineage>
</organism>
<comment type="caution">
    <text evidence="1">The sequence shown here is derived from an EMBL/GenBank/DDBJ whole genome shotgun (WGS) entry which is preliminary data.</text>
</comment>
<reference evidence="1" key="1">
    <citation type="submission" date="2020-09" db="EMBL/GenBank/DDBJ databases">
        <title>Genome-Enabled Discovery of Anthraquinone Biosynthesis in Senna tora.</title>
        <authorList>
            <person name="Kang S.-H."/>
            <person name="Pandey R.P."/>
            <person name="Lee C.-M."/>
            <person name="Sim J.-S."/>
            <person name="Jeong J.-T."/>
            <person name="Choi B.-S."/>
            <person name="Jung M."/>
            <person name="Ginzburg D."/>
            <person name="Zhao K."/>
            <person name="Won S.Y."/>
            <person name="Oh T.-J."/>
            <person name="Yu Y."/>
            <person name="Kim N.-H."/>
            <person name="Lee O.R."/>
            <person name="Lee T.-H."/>
            <person name="Bashyal P."/>
            <person name="Kim T.-S."/>
            <person name="Lee W.-H."/>
            <person name="Kawkins C."/>
            <person name="Kim C.-K."/>
            <person name="Kim J.S."/>
            <person name="Ahn B.O."/>
            <person name="Rhee S.Y."/>
            <person name="Sohng J.K."/>
        </authorList>
    </citation>
    <scope>NUCLEOTIDE SEQUENCE</scope>
    <source>
        <tissue evidence="1">Leaf</tissue>
    </source>
</reference>
<sequence length="97" mass="11367">MDGFATLLLQRWAFFGVHRHLGYLSILNFDDATVYGCGLRQWLTDSVIRCSDLLSFASWFASWFRDSINRVDIVRVLLKQVQEFIFVTRGFFVPLQQ</sequence>
<dbReference type="AlphaFoldDB" id="A0A834WA74"/>
<accession>A0A834WA74</accession>
<protein>
    <submittedName>
        <fullName evidence="1">Uncharacterized protein</fullName>
    </submittedName>
</protein>
<evidence type="ECO:0000313" key="2">
    <source>
        <dbReference type="Proteomes" id="UP000634136"/>
    </source>
</evidence>
<keyword evidence="2" id="KW-1185">Reference proteome</keyword>
<dbReference type="EMBL" id="JAAIUW010000010">
    <property type="protein sequence ID" value="KAF7811416.1"/>
    <property type="molecule type" value="Genomic_DNA"/>
</dbReference>
<gene>
    <name evidence="1" type="ORF">G2W53_032392</name>
</gene>
<name>A0A834WA74_9FABA</name>
<proteinExistence type="predicted"/>